<proteinExistence type="predicted"/>
<protein>
    <submittedName>
        <fullName evidence="1">Uncharacterized protein</fullName>
    </submittedName>
</protein>
<sequence length="129" mass="15118">MKKEQDMKALEELNSTEKGRLLMQLFPSHLTALVDYIGTTCKELREQEAQLRKEWNSRSIVTADYWFDLVGQAEKLIDDLHFTLERNPKVFADQFFYSHLAVFTIDCICSYAETVGTENRFRKAVELLF</sequence>
<accession>A0ABV6HIJ9</accession>
<gene>
    <name evidence="1" type="ORF">ACFFI0_10265</name>
</gene>
<comment type="caution">
    <text evidence="1">The sequence shown here is derived from an EMBL/GenBank/DDBJ whole genome shotgun (WGS) entry which is preliminary data.</text>
</comment>
<dbReference type="Proteomes" id="UP001589774">
    <property type="component" value="Unassembled WGS sequence"/>
</dbReference>
<reference evidence="1 2" key="1">
    <citation type="submission" date="2024-09" db="EMBL/GenBank/DDBJ databases">
        <authorList>
            <person name="Sun Q."/>
            <person name="Mori K."/>
        </authorList>
    </citation>
    <scope>NUCLEOTIDE SEQUENCE [LARGE SCALE GENOMIC DNA]</scope>
    <source>
        <strain evidence="1 2">CCM 7765</strain>
    </source>
</reference>
<organism evidence="1 2">
    <name type="scientific">Olivibacter oleidegradans</name>
    <dbReference type="NCBI Taxonomy" id="760123"/>
    <lineage>
        <taxon>Bacteria</taxon>
        <taxon>Pseudomonadati</taxon>
        <taxon>Bacteroidota</taxon>
        <taxon>Sphingobacteriia</taxon>
        <taxon>Sphingobacteriales</taxon>
        <taxon>Sphingobacteriaceae</taxon>
        <taxon>Olivibacter</taxon>
    </lineage>
</organism>
<evidence type="ECO:0000313" key="1">
    <source>
        <dbReference type="EMBL" id="MFC0318696.1"/>
    </source>
</evidence>
<evidence type="ECO:0000313" key="2">
    <source>
        <dbReference type="Proteomes" id="UP001589774"/>
    </source>
</evidence>
<dbReference type="EMBL" id="JBHLWO010000002">
    <property type="protein sequence ID" value="MFC0318696.1"/>
    <property type="molecule type" value="Genomic_DNA"/>
</dbReference>
<keyword evidence="2" id="KW-1185">Reference proteome</keyword>
<dbReference type="RefSeq" id="WP_165447028.1">
    <property type="nucleotide sequence ID" value="NZ_JBHLWO010000002.1"/>
</dbReference>
<name>A0ABV6HIJ9_9SPHI</name>